<dbReference type="Proteomes" id="UP001491310">
    <property type="component" value="Unassembled WGS sequence"/>
</dbReference>
<dbReference type="PANTHER" id="PTHR31713:SF96">
    <property type="entry name" value="OS02G0562300 PROTEIN"/>
    <property type="match status" value="1"/>
</dbReference>
<protein>
    <submittedName>
        <fullName evidence="2">Uncharacterized protein</fullName>
    </submittedName>
</protein>
<gene>
    <name evidence="2" type="ORF">WJX75_007338</name>
</gene>
<sequence>MARLSAEIPPLELQHVPPDVLEAYIKRACLAVAGSPVVARRLNVASDNIIAAFKEAFEASPEQSLALDAPTVELALAFRHQCLFLGCKDLTCHMCSQNPNRQCNVNFNSKYLAGDILKAKCGASIFIEITDLHTGGVINDPEVTDNYYVEIAVMDGKGYQALIESKRENYDEELEGNVMLTYNGHNKPLLSPGRAGELNAANRVVVPVIRGRACLPDLSITGSSEALLSGQKPPFMLLVRAYNKVDNTRALHIRNGTSEYFVVATPRVRTAVKAVIPHVDDHVSKLQSLGVMTQNKLADIAAAAAAAGINHDLHVPRNSVSTVGEFRELCMWSDKDRALCETLKKVLKLTKGWDAAKEHAMQAVTSDHQLRVWALDSSAGLFFKCHMGVVEVDHPVGILQRRVEDGRVMAVIDTHMSLAQQNILRRGQPKALDDWFLTGHPNWRIWDGMTYDGFMRAMHLHGENGVLQAHDSLLPSHPLSAQNRPGSFALGLSDSGSAFGSLQDLANPNLVLNIQPGLHISSTPVTSTSNQRAPNLWPSHTIGTSQNTASVAASRGFTFGNARAAALPGMPPIGPSHGGENGGLMQHLGSARGSDLISAPPGSWRRGEAEPLVCERQPLASPFAGEEHQCREPGRNSAQPDAQPEPGPKRSKPVLSKRESSAVMPRRKRQALNPEVLQQKVSGYLGRLLDENSLFKIMPYLPNAPDGILSGVPMQMEGSEQENVPSLRKPVNSGIDLLAEAAHRESTAAEQPLQFNRIRSYGMPGGNVEFDDLYYREDNAFMQRLIVDDLRMDETDELKAVLEARLSASDLDVKTAIGSLPQALAPNAGLPEGTPAEITAGTSYGQLLRGYGSDLGMPRFSTGLESLQGLDDAIKEERGKGHSI</sequence>
<name>A0ABR2YL87_9CHLO</name>
<organism evidence="2 3">
    <name type="scientific">Coccomyxa subellipsoidea</name>
    <dbReference type="NCBI Taxonomy" id="248742"/>
    <lineage>
        <taxon>Eukaryota</taxon>
        <taxon>Viridiplantae</taxon>
        <taxon>Chlorophyta</taxon>
        <taxon>core chlorophytes</taxon>
        <taxon>Trebouxiophyceae</taxon>
        <taxon>Trebouxiophyceae incertae sedis</taxon>
        <taxon>Coccomyxaceae</taxon>
        <taxon>Coccomyxa</taxon>
    </lineage>
</organism>
<feature type="compositionally biased region" description="Basic and acidic residues" evidence="1">
    <location>
        <begin position="625"/>
        <end position="634"/>
    </location>
</feature>
<feature type="region of interest" description="Disordered" evidence="1">
    <location>
        <begin position="568"/>
        <end position="606"/>
    </location>
</feature>
<dbReference type="EMBL" id="JALJOT010000009">
    <property type="protein sequence ID" value="KAK9907637.1"/>
    <property type="molecule type" value="Genomic_DNA"/>
</dbReference>
<comment type="caution">
    <text evidence="2">The sequence shown here is derived from an EMBL/GenBank/DDBJ whole genome shotgun (WGS) entry which is preliminary data.</text>
</comment>
<evidence type="ECO:0000313" key="2">
    <source>
        <dbReference type="EMBL" id="KAK9907637.1"/>
    </source>
</evidence>
<evidence type="ECO:0000256" key="1">
    <source>
        <dbReference type="SAM" id="MobiDB-lite"/>
    </source>
</evidence>
<accession>A0ABR2YL87</accession>
<proteinExistence type="predicted"/>
<keyword evidence="3" id="KW-1185">Reference proteome</keyword>
<reference evidence="2 3" key="1">
    <citation type="journal article" date="2024" name="Nat. Commun.">
        <title>Phylogenomics reveals the evolutionary origins of lichenization in chlorophyte algae.</title>
        <authorList>
            <person name="Puginier C."/>
            <person name="Libourel C."/>
            <person name="Otte J."/>
            <person name="Skaloud P."/>
            <person name="Haon M."/>
            <person name="Grisel S."/>
            <person name="Petersen M."/>
            <person name="Berrin J.G."/>
            <person name="Delaux P.M."/>
            <person name="Dal Grande F."/>
            <person name="Keller J."/>
        </authorList>
    </citation>
    <scope>NUCLEOTIDE SEQUENCE [LARGE SCALE GENOMIC DNA]</scope>
    <source>
        <strain evidence="2 3">SAG 216-7</strain>
    </source>
</reference>
<evidence type="ECO:0000313" key="3">
    <source>
        <dbReference type="Proteomes" id="UP001491310"/>
    </source>
</evidence>
<dbReference type="InterPro" id="IPR012416">
    <property type="entry name" value="CBP60"/>
</dbReference>
<feature type="region of interest" description="Disordered" evidence="1">
    <location>
        <begin position="624"/>
        <end position="674"/>
    </location>
</feature>
<dbReference type="PANTHER" id="PTHR31713">
    <property type="entry name" value="OS02G0177800 PROTEIN"/>
    <property type="match status" value="1"/>
</dbReference>